<sequence>MKILEGHHVSPRARNGRKLQRVFRAQGTTWNKAMSSLPSVQVRNSQTQLQTTALTPTQRQLSNLSESKSAENDRKTISNRPGMYGRANLFCTHTSASTCVVSIFKPYFMRIFGERKEKSWYMKVSGDRRYAELKLHLVNDCQHMLSTEVKKWDQNNKSMEWIDRSKLPTSNQVLDVVYNESKDDISAIANHSHPYYIPVMITSVSSKGIGDARFALESLIIELMPLTERDKILCITSDFPQGIKFSLLKNYYFSLYHEHLDEVIASHFFPSSRSVHDSDPSKPSLPPLLSPHHYFDYFTLHFLDDLLCKRIDATIGKPLEDFLLLPNLSQGITVDCSVWIQNIIVNSYKNNSWFGQILGNASRVGGKSPSDEPLIEYKVIPPNVVTFNGKLSHLDLLMNYVDWLDQVEQCQHKAKEVDLSSSNVHDLEWNVFTSGALSLDETRAKPILFGEPLQSSTVDRYKITEKLLKRAIANSYFCNFTDANILSTMTRVSTDHTDNQSFDVEMWHVKKWLNPSIYLSHPFHCPDGISLPEFLQKFDATNLNLIIPRPIQCIIAHKFSLLTSTSPPLLLSSTSKKSMPTKTERINETSFATYTAKSILEAEDMAMTTQFSKSKKRQQQEHFWKNIVDLLIYCQDNPQWLNARIHWKYPPILQHGTLAIPEADLENLYLSYAETSLPFSHKLCMKMIIEDWYPFLEVQFKSQSLASGDNASADKMGGNWLRFLSYRSEDKINSIPHHETDVKKITSQIVQMICDFYPNGLHLSQIQPKLIQHFGTWIDAPKMIDQNTNLFQMILLHCKQDLSVTFADPDYDPIVVKRRHFNELKEMMFQELDRLDQRNGQGVPLFAIVAFVRNAMPGFLERFHFEEATHKQKKDSKLSKKKALATMDELESETNDALDSLLSREVQTALEIMNTMPQIDVNLTNQWNIRLFVSPHLQELYASVAAIVHEMTYGHTWQQPSILNIRSKICAKFPMVKPSKYGYATLEALIASTPHFSLYAPYPLNLELLLPQSYVDTCNAIEQAMLSVPNQKMTKKELKDILVSKLSPDSMTQSDISEIKKYLDNMHNHFSHILTFQWNKDQKTWNYSLRPKLSHSPADRIPAMTKLRFVFGSLHTPNTPSSDIRFTYSELANGWESKFGGQSKMPLEILLTNPCLVISSNSKNRLNTLYQWEEVKKPMISFWYYLSERVKEKQNLLDLNQFQDEFETLFGAPCLTLDMQKFLQGHGCDIVAKDNKLYVKTPTMLDFDITIPPKFVSNSLALSDQLMQQLQTYFNVDKTIIFTLYRNVANLSLRVFTMDRQMENKIERDVMEWSEQHLQTKVEKVNSSRNDYFLQIISCVLNNAQMSKCNAFNLHKMFISGSNGMEMLPNHCTKVDTYGFKWKTGPNFELSKTQTWDEKLISMLKQSNTIGLTFEAIRTRWPIGLLDSVAFPYSTHGNDADFCAAILSTVTLSRAIDVQYRDGIRYYISNEKSVYNDQYYSSLEMWLEHLIQKCPDGIALSSLQHHLLQYDPNLSNLLTRSKHIRHHNASKNYNNYLLMLDWLQHRIQPYIQLDPSSNATTFPDLFVTWKNINQLSAYNLTHHGIMKYFYWRERLLNEAIVRQLCYSNDISSTSDASPTAFVLLKSFHCYSPQSLQYLHHACFIEQFDTFLIPTKYRNNLANALDFLESNVCIKLKSPMHSVPTATSVHPIHSPLPVRRSIEAVLDRCANERHFWTKDNLRMVPLCIVPSMLHQQFGDLFFQHFQQSSLPLDLLFEWFSFSVIHDSVPFVQLEPAVI</sequence>
<organism evidence="3 4">
    <name type="scientific">Reticulomyxa filosa</name>
    <dbReference type="NCBI Taxonomy" id="46433"/>
    <lineage>
        <taxon>Eukaryota</taxon>
        <taxon>Sar</taxon>
        <taxon>Rhizaria</taxon>
        <taxon>Retaria</taxon>
        <taxon>Foraminifera</taxon>
        <taxon>Monothalamids</taxon>
        <taxon>Reticulomyxidae</taxon>
        <taxon>Reticulomyxa</taxon>
    </lineage>
</organism>
<dbReference type="InterPro" id="IPR025605">
    <property type="entry name" value="OST-HTH/LOTUS_dom"/>
</dbReference>
<gene>
    <name evidence="3" type="ORF">RFI_06225</name>
</gene>
<evidence type="ECO:0000256" key="1">
    <source>
        <dbReference type="SAM" id="MobiDB-lite"/>
    </source>
</evidence>
<dbReference type="Pfam" id="PF12872">
    <property type="entry name" value="OST-HTH"/>
    <property type="match status" value="1"/>
</dbReference>
<evidence type="ECO:0000313" key="4">
    <source>
        <dbReference type="Proteomes" id="UP000023152"/>
    </source>
</evidence>
<dbReference type="EMBL" id="ASPP01005251">
    <property type="protein sequence ID" value="ETO30896.1"/>
    <property type="molecule type" value="Genomic_DNA"/>
</dbReference>
<comment type="caution">
    <text evidence="3">The sequence shown here is derived from an EMBL/GenBank/DDBJ whole genome shotgun (WGS) entry which is preliminary data.</text>
</comment>
<feature type="domain" description="HTH OST-type" evidence="2">
    <location>
        <begin position="972"/>
        <end position="996"/>
    </location>
</feature>
<proteinExistence type="predicted"/>
<evidence type="ECO:0000259" key="2">
    <source>
        <dbReference type="Pfam" id="PF12872"/>
    </source>
</evidence>
<keyword evidence="4" id="KW-1185">Reference proteome</keyword>
<reference evidence="3 4" key="1">
    <citation type="journal article" date="2013" name="Curr. Biol.">
        <title>The Genome of the Foraminiferan Reticulomyxa filosa.</title>
        <authorList>
            <person name="Glockner G."/>
            <person name="Hulsmann N."/>
            <person name="Schleicher M."/>
            <person name="Noegel A.A."/>
            <person name="Eichinger L."/>
            <person name="Gallinger C."/>
            <person name="Pawlowski J."/>
            <person name="Sierra R."/>
            <person name="Euteneuer U."/>
            <person name="Pillet L."/>
            <person name="Moustafa A."/>
            <person name="Platzer M."/>
            <person name="Groth M."/>
            <person name="Szafranski K."/>
            <person name="Schliwa M."/>
        </authorList>
    </citation>
    <scope>NUCLEOTIDE SEQUENCE [LARGE SCALE GENOMIC DNA]</scope>
</reference>
<name>X6NY64_RETFI</name>
<accession>X6NY64</accession>
<feature type="region of interest" description="Disordered" evidence="1">
    <location>
        <begin position="58"/>
        <end position="79"/>
    </location>
</feature>
<protein>
    <recommendedName>
        <fullName evidence="2">HTH OST-type domain-containing protein</fullName>
    </recommendedName>
</protein>
<evidence type="ECO:0000313" key="3">
    <source>
        <dbReference type="EMBL" id="ETO30896.1"/>
    </source>
</evidence>
<dbReference type="Proteomes" id="UP000023152">
    <property type="component" value="Unassembled WGS sequence"/>
</dbReference>